<evidence type="ECO:0000313" key="4">
    <source>
        <dbReference type="Proteomes" id="UP001187192"/>
    </source>
</evidence>
<gene>
    <name evidence="3" type="ORF">TIFTF001_007804</name>
</gene>
<evidence type="ECO:0000259" key="2">
    <source>
        <dbReference type="Pfam" id="PF05678"/>
    </source>
</evidence>
<name>A0AA88A7C5_FICCA</name>
<feature type="region of interest" description="Disordered" evidence="1">
    <location>
        <begin position="74"/>
        <end position="110"/>
    </location>
</feature>
<dbReference type="Pfam" id="PF05678">
    <property type="entry name" value="VQ"/>
    <property type="match status" value="1"/>
</dbReference>
<sequence length="172" mass="19168">MSPEKVIKINGARPSLLRISKESHTIHKPSDQHHHHQQKVKQRQQPVIIYTHSPKIIHIHPREFMPLVQKLTGMSRENNTSSEVKSDTDESSLVPTTEINSGNNGSNRNSSIVNPSFADIPLFTPSASTDFNFFCSPRPAFRLPDASALSPNLGSPSLSPSFLEFMKGLPEY</sequence>
<dbReference type="AlphaFoldDB" id="A0AA88A7C5"/>
<feature type="compositionally biased region" description="Low complexity" evidence="1">
    <location>
        <begin position="100"/>
        <end position="110"/>
    </location>
</feature>
<keyword evidence="4" id="KW-1185">Reference proteome</keyword>
<dbReference type="Proteomes" id="UP001187192">
    <property type="component" value="Unassembled WGS sequence"/>
</dbReference>
<organism evidence="3 4">
    <name type="scientific">Ficus carica</name>
    <name type="common">Common fig</name>
    <dbReference type="NCBI Taxonomy" id="3494"/>
    <lineage>
        <taxon>Eukaryota</taxon>
        <taxon>Viridiplantae</taxon>
        <taxon>Streptophyta</taxon>
        <taxon>Embryophyta</taxon>
        <taxon>Tracheophyta</taxon>
        <taxon>Spermatophyta</taxon>
        <taxon>Magnoliopsida</taxon>
        <taxon>eudicotyledons</taxon>
        <taxon>Gunneridae</taxon>
        <taxon>Pentapetalae</taxon>
        <taxon>rosids</taxon>
        <taxon>fabids</taxon>
        <taxon>Rosales</taxon>
        <taxon>Moraceae</taxon>
        <taxon>Ficeae</taxon>
        <taxon>Ficus</taxon>
    </lineage>
</organism>
<evidence type="ECO:0000313" key="3">
    <source>
        <dbReference type="EMBL" id="GMN38581.1"/>
    </source>
</evidence>
<dbReference type="GO" id="GO:0005634">
    <property type="term" value="C:nucleus"/>
    <property type="evidence" value="ECO:0007669"/>
    <property type="project" value="TreeGrafter"/>
</dbReference>
<dbReference type="InterPro" id="IPR039607">
    <property type="entry name" value="VQ_8/17/18/20/21/25"/>
</dbReference>
<protein>
    <recommendedName>
        <fullName evidence="2">VQ domain-containing protein</fullName>
    </recommendedName>
</protein>
<dbReference type="InterPro" id="IPR008889">
    <property type="entry name" value="VQ"/>
</dbReference>
<dbReference type="PANTHER" id="PTHR33143:SF76">
    <property type="entry name" value="VQ MOTIF-CONTAINING PROTEIN 8, CHLOROPLASTIC"/>
    <property type="match status" value="1"/>
</dbReference>
<accession>A0AA88A7C5</accession>
<dbReference type="PANTHER" id="PTHR33143">
    <property type="entry name" value="F16F4.1 PROTEIN-RELATED"/>
    <property type="match status" value="1"/>
</dbReference>
<evidence type="ECO:0000256" key="1">
    <source>
        <dbReference type="SAM" id="MobiDB-lite"/>
    </source>
</evidence>
<feature type="domain" description="VQ" evidence="2">
    <location>
        <begin position="51"/>
        <end position="75"/>
    </location>
</feature>
<reference evidence="3" key="1">
    <citation type="submission" date="2023-07" db="EMBL/GenBank/DDBJ databases">
        <title>draft genome sequence of fig (Ficus carica).</title>
        <authorList>
            <person name="Takahashi T."/>
            <person name="Nishimura K."/>
        </authorList>
    </citation>
    <scope>NUCLEOTIDE SEQUENCE</scope>
</reference>
<dbReference type="EMBL" id="BTGU01000008">
    <property type="protein sequence ID" value="GMN38581.1"/>
    <property type="molecule type" value="Genomic_DNA"/>
</dbReference>
<comment type="caution">
    <text evidence="3">The sequence shown here is derived from an EMBL/GenBank/DDBJ whole genome shotgun (WGS) entry which is preliminary data.</text>
</comment>
<proteinExistence type="predicted"/>